<dbReference type="FunFam" id="3.30.200.20:FF:000053">
    <property type="entry name" value="Tyrosine-protein kinase"/>
    <property type="match status" value="1"/>
</dbReference>
<dbReference type="InterPro" id="IPR017441">
    <property type="entry name" value="Protein_kinase_ATP_BS"/>
</dbReference>
<organism evidence="18 19">
    <name type="scientific">Macrostomum lignano</name>
    <dbReference type="NCBI Taxonomy" id="282301"/>
    <lineage>
        <taxon>Eukaryota</taxon>
        <taxon>Metazoa</taxon>
        <taxon>Spiralia</taxon>
        <taxon>Lophotrochozoa</taxon>
        <taxon>Platyhelminthes</taxon>
        <taxon>Rhabditophora</taxon>
        <taxon>Macrostomorpha</taxon>
        <taxon>Macrostomida</taxon>
        <taxon>Macrostomidae</taxon>
        <taxon>Macrostomum</taxon>
    </lineage>
</organism>
<feature type="domain" description="SH3" evidence="16">
    <location>
        <begin position="82"/>
        <end position="143"/>
    </location>
</feature>
<dbReference type="EC" id="2.7.10.2" evidence="13"/>
<dbReference type="PANTHER" id="PTHR24418">
    <property type="entry name" value="TYROSINE-PROTEIN KINASE"/>
    <property type="match status" value="1"/>
</dbReference>
<feature type="compositionally biased region" description="Polar residues" evidence="14">
    <location>
        <begin position="23"/>
        <end position="39"/>
    </location>
</feature>
<dbReference type="Gene3D" id="3.30.505.10">
    <property type="entry name" value="SH2 domain"/>
    <property type="match status" value="1"/>
</dbReference>
<keyword evidence="2" id="KW-0597">Phosphoprotein</keyword>
<feature type="region of interest" description="Disordered" evidence="14">
    <location>
        <begin position="1"/>
        <end position="84"/>
    </location>
</feature>
<keyword evidence="1 11" id="KW-0728">SH3 domain</keyword>
<dbReference type="PRINTS" id="PR00109">
    <property type="entry name" value="TYRKINASE"/>
</dbReference>
<dbReference type="GO" id="GO:0004715">
    <property type="term" value="F:non-membrane spanning protein tyrosine kinase activity"/>
    <property type="evidence" value="ECO:0007669"/>
    <property type="project" value="UniProtKB-EC"/>
</dbReference>
<dbReference type="SUPFAM" id="SSF55550">
    <property type="entry name" value="SH2 domain"/>
    <property type="match status" value="1"/>
</dbReference>
<dbReference type="AlphaFoldDB" id="A0A267DQR7"/>
<evidence type="ECO:0000259" key="16">
    <source>
        <dbReference type="PROSITE" id="PS50002"/>
    </source>
</evidence>
<accession>A0A267DQR7</accession>
<protein>
    <recommendedName>
        <fullName evidence="13">Tyrosine-protein kinase</fullName>
        <ecNumber evidence="13">2.7.10.2</ecNumber>
    </recommendedName>
</protein>
<dbReference type="InterPro" id="IPR036860">
    <property type="entry name" value="SH2_dom_sf"/>
</dbReference>
<dbReference type="InterPro" id="IPR050198">
    <property type="entry name" value="Non-receptor_tyrosine_kinases"/>
</dbReference>
<dbReference type="EMBL" id="NIVC01003384">
    <property type="protein sequence ID" value="PAA51641.1"/>
    <property type="molecule type" value="Genomic_DNA"/>
</dbReference>
<dbReference type="Gene3D" id="2.30.30.40">
    <property type="entry name" value="SH3 Domains"/>
    <property type="match status" value="1"/>
</dbReference>
<dbReference type="Pfam" id="PF07714">
    <property type="entry name" value="PK_Tyr_Ser-Thr"/>
    <property type="match status" value="1"/>
</dbReference>
<dbReference type="SMART" id="SM00252">
    <property type="entry name" value="SH2"/>
    <property type="match status" value="1"/>
</dbReference>
<evidence type="ECO:0000259" key="17">
    <source>
        <dbReference type="PROSITE" id="PS50011"/>
    </source>
</evidence>
<evidence type="ECO:0000256" key="1">
    <source>
        <dbReference type="ARBA" id="ARBA00022443"/>
    </source>
</evidence>
<dbReference type="SMART" id="SM00326">
    <property type="entry name" value="SH3"/>
    <property type="match status" value="1"/>
</dbReference>
<keyword evidence="6 12" id="KW-0067">ATP-binding</keyword>
<dbReference type="InterPro" id="IPR036028">
    <property type="entry name" value="SH3-like_dom_sf"/>
</dbReference>
<evidence type="ECO:0000256" key="14">
    <source>
        <dbReference type="SAM" id="MobiDB-lite"/>
    </source>
</evidence>
<dbReference type="PROSITE" id="PS00109">
    <property type="entry name" value="PROTEIN_KINASE_TYR"/>
    <property type="match status" value="1"/>
</dbReference>
<reference evidence="18 19" key="1">
    <citation type="submission" date="2017-06" db="EMBL/GenBank/DDBJ databases">
        <title>A platform for efficient transgenesis in Macrostomum lignano, a flatworm model organism for stem cell research.</title>
        <authorList>
            <person name="Berezikov E."/>
        </authorList>
    </citation>
    <scope>NUCLEOTIDE SEQUENCE [LARGE SCALE GENOMIC DNA]</scope>
    <source>
        <strain evidence="18">DV1</strain>
        <tissue evidence="18">Whole organism</tissue>
    </source>
</reference>
<dbReference type="SMART" id="SM00219">
    <property type="entry name" value="TyrKc"/>
    <property type="match status" value="1"/>
</dbReference>
<dbReference type="OrthoDB" id="4062651at2759"/>
<dbReference type="Proteomes" id="UP000215902">
    <property type="component" value="Unassembled WGS sequence"/>
</dbReference>
<evidence type="ECO:0000256" key="11">
    <source>
        <dbReference type="PROSITE-ProRule" id="PRU00192"/>
    </source>
</evidence>
<dbReference type="InterPro" id="IPR001245">
    <property type="entry name" value="Ser-Thr/Tyr_kinase_cat_dom"/>
</dbReference>
<evidence type="ECO:0000256" key="8">
    <source>
        <dbReference type="ARBA" id="ARBA00023137"/>
    </source>
</evidence>
<keyword evidence="4 12" id="KW-0547">Nucleotide-binding</keyword>
<dbReference type="GO" id="GO:0005524">
    <property type="term" value="F:ATP binding"/>
    <property type="evidence" value="ECO:0007669"/>
    <property type="project" value="UniProtKB-UniRule"/>
</dbReference>
<dbReference type="FunFam" id="1.10.510.10:FF:000554">
    <property type="entry name" value="Predicted protein"/>
    <property type="match status" value="1"/>
</dbReference>
<dbReference type="PROSITE" id="PS50001">
    <property type="entry name" value="SH2"/>
    <property type="match status" value="1"/>
</dbReference>
<feature type="domain" description="SH2" evidence="15">
    <location>
        <begin position="140"/>
        <end position="252"/>
    </location>
</feature>
<keyword evidence="5 13" id="KW-0418">Kinase</keyword>
<evidence type="ECO:0000256" key="6">
    <source>
        <dbReference type="ARBA" id="ARBA00022840"/>
    </source>
</evidence>
<evidence type="ECO:0000256" key="3">
    <source>
        <dbReference type="ARBA" id="ARBA00022679"/>
    </source>
</evidence>
<evidence type="ECO:0000256" key="10">
    <source>
        <dbReference type="PROSITE-ProRule" id="PRU00191"/>
    </source>
</evidence>
<dbReference type="CDD" id="cd11845">
    <property type="entry name" value="SH3_Src_like"/>
    <property type="match status" value="1"/>
</dbReference>
<keyword evidence="7 10" id="KW-0727">SH2 domain</keyword>
<dbReference type="SUPFAM" id="SSF56112">
    <property type="entry name" value="Protein kinase-like (PK-like)"/>
    <property type="match status" value="1"/>
</dbReference>
<dbReference type="InterPro" id="IPR020635">
    <property type="entry name" value="Tyr_kinase_cat_dom"/>
</dbReference>
<evidence type="ECO:0000256" key="13">
    <source>
        <dbReference type="RuleBase" id="RU362096"/>
    </source>
</evidence>
<evidence type="ECO:0000313" key="18">
    <source>
        <dbReference type="EMBL" id="PAA51641.1"/>
    </source>
</evidence>
<dbReference type="Pfam" id="PF00017">
    <property type="entry name" value="SH2"/>
    <property type="match status" value="1"/>
</dbReference>
<dbReference type="PROSITE" id="PS00107">
    <property type="entry name" value="PROTEIN_KINASE_ATP"/>
    <property type="match status" value="1"/>
</dbReference>
<dbReference type="PRINTS" id="PR00401">
    <property type="entry name" value="SH2DOMAIN"/>
</dbReference>
<dbReference type="STRING" id="282301.A0A267DQR7"/>
<evidence type="ECO:0000259" key="15">
    <source>
        <dbReference type="PROSITE" id="PS50001"/>
    </source>
</evidence>
<dbReference type="PROSITE" id="PS50002">
    <property type="entry name" value="SH3"/>
    <property type="match status" value="1"/>
</dbReference>
<keyword evidence="8 13" id="KW-0829">Tyrosine-protein kinase</keyword>
<comment type="caution">
    <text evidence="18">The sequence shown here is derived from an EMBL/GenBank/DDBJ whole genome shotgun (WGS) entry which is preliminary data.</text>
</comment>
<feature type="compositionally biased region" description="Basic residues" evidence="14">
    <location>
        <begin position="1"/>
        <end position="20"/>
    </location>
</feature>
<dbReference type="InterPro" id="IPR011009">
    <property type="entry name" value="Kinase-like_dom_sf"/>
</dbReference>
<dbReference type="InterPro" id="IPR001452">
    <property type="entry name" value="SH3_domain"/>
</dbReference>
<dbReference type="PROSITE" id="PS50011">
    <property type="entry name" value="PROTEIN_KINASE_DOM"/>
    <property type="match status" value="1"/>
</dbReference>
<dbReference type="SUPFAM" id="SSF50044">
    <property type="entry name" value="SH3-domain"/>
    <property type="match status" value="1"/>
</dbReference>
<evidence type="ECO:0000256" key="2">
    <source>
        <dbReference type="ARBA" id="ARBA00022553"/>
    </source>
</evidence>
<comment type="catalytic activity">
    <reaction evidence="9 13">
        <text>L-tyrosyl-[protein] + ATP = O-phospho-L-tyrosyl-[protein] + ADP + H(+)</text>
        <dbReference type="Rhea" id="RHEA:10596"/>
        <dbReference type="Rhea" id="RHEA-COMP:10136"/>
        <dbReference type="Rhea" id="RHEA-COMP:20101"/>
        <dbReference type="ChEBI" id="CHEBI:15378"/>
        <dbReference type="ChEBI" id="CHEBI:30616"/>
        <dbReference type="ChEBI" id="CHEBI:46858"/>
        <dbReference type="ChEBI" id="CHEBI:61978"/>
        <dbReference type="ChEBI" id="CHEBI:456216"/>
        <dbReference type="EC" id="2.7.10.2"/>
    </reaction>
</comment>
<feature type="compositionally biased region" description="Pro residues" evidence="14">
    <location>
        <begin position="69"/>
        <end position="78"/>
    </location>
</feature>
<dbReference type="InterPro" id="IPR000980">
    <property type="entry name" value="SH2"/>
</dbReference>
<evidence type="ECO:0000256" key="4">
    <source>
        <dbReference type="ARBA" id="ARBA00022741"/>
    </source>
</evidence>
<proteinExistence type="inferred from homology"/>
<sequence>MGNRHSKSSTKKPKNRKKRKSEGQQIPTSQSVPNLSTVEEPSRSEPAVRNSGSQDDLLHNGSVHVQQPHLPPPRPPPKMPEKSRKQMKALFDFEKQTDGDLSFKKDDIFDLVDDSDQFWWKMTHTGTGETGYVPYNYVQQYDGGPTSLSCWFDLDRREAERNLLMPGLQEGTFLLRPCRQRADQALYTLSIRTEENTRNMGRQILVKHYMVRPLDSGGLYISPKITFPTVKELLEHYEHTQDGLCCKLSKPCPRKYEPPPQFRDLELNRNQLQLVEKIGKGSFGEVWKAKLGRLVEVAVKMMHSDGQGIAMNKGEFIREAQTMHQLHHPKIVQLLGVCTTEEPFYIVTELMPNGALLSYLKNDEKNGRKITYRAMLDMLFQIADGMAYLEEKKFIHRDLRAANILVGHENVVKVGDFGLSRLIEEDVYDVGENTKFPIRWTAPEAATDKVFTNKSDVWSFGVLIYEVVTRGRVPYQELQNKAILNQVSNGHRMPNPHNEQQGIRCDEFLYKNIMLACWHSSEQERPTFATLRNIFESYETEAERQYE</sequence>
<feature type="binding site" evidence="12">
    <location>
        <position position="300"/>
    </location>
    <ligand>
        <name>ATP</name>
        <dbReference type="ChEBI" id="CHEBI:30616"/>
    </ligand>
</feature>
<dbReference type="InterPro" id="IPR000719">
    <property type="entry name" value="Prot_kinase_dom"/>
</dbReference>
<name>A0A267DQR7_9PLAT</name>
<comment type="similarity">
    <text evidence="13">Belongs to the protein kinase superfamily. Tyr protein kinase family.</text>
</comment>
<feature type="domain" description="Protein kinase" evidence="17">
    <location>
        <begin position="272"/>
        <end position="539"/>
    </location>
</feature>
<dbReference type="Pfam" id="PF00018">
    <property type="entry name" value="SH3_1"/>
    <property type="match status" value="1"/>
</dbReference>
<evidence type="ECO:0000313" key="19">
    <source>
        <dbReference type="Proteomes" id="UP000215902"/>
    </source>
</evidence>
<dbReference type="PRINTS" id="PR00452">
    <property type="entry name" value="SH3DOMAIN"/>
</dbReference>
<dbReference type="InterPro" id="IPR008266">
    <property type="entry name" value="Tyr_kinase_AS"/>
</dbReference>
<evidence type="ECO:0000256" key="5">
    <source>
        <dbReference type="ARBA" id="ARBA00022777"/>
    </source>
</evidence>
<dbReference type="Gene3D" id="1.10.510.10">
    <property type="entry name" value="Transferase(Phosphotransferase) domain 1"/>
    <property type="match status" value="1"/>
</dbReference>
<evidence type="ECO:0000256" key="12">
    <source>
        <dbReference type="PROSITE-ProRule" id="PRU10141"/>
    </source>
</evidence>
<evidence type="ECO:0000256" key="9">
    <source>
        <dbReference type="ARBA" id="ARBA00051245"/>
    </source>
</evidence>
<evidence type="ECO:0000256" key="7">
    <source>
        <dbReference type="ARBA" id="ARBA00022999"/>
    </source>
</evidence>
<keyword evidence="3 13" id="KW-0808">Transferase</keyword>
<gene>
    <name evidence="18" type="ORF">BOX15_Mlig007901g1</name>
</gene>
<keyword evidence="19" id="KW-1185">Reference proteome</keyword>